<evidence type="ECO:0000256" key="1">
    <source>
        <dbReference type="SAM" id="Coils"/>
    </source>
</evidence>
<feature type="compositionally biased region" description="Basic and acidic residues" evidence="2">
    <location>
        <begin position="767"/>
        <end position="776"/>
    </location>
</feature>
<protein>
    <recommendedName>
        <fullName evidence="3">Heterokaryon incompatibility domain-containing protein</fullName>
    </recommendedName>
</protein>
<reference evidence="4 5" key="1">
    <citation type="submission" date="2019-04" db="EMBL/GenBank/DDBJ databases">
        <title>Comparative genomics and transcriptomics to analyze fruiting body development in filamentous ascomycetes.</title>
        <authorList>
            <consortium name="DOE Joint Genome Institute"/>
            <person name="Lutkenhaus R."/>
            <person name="Traeger S."/>
            <person name="Breuer J."/>
            <person name="Kuo A."/>
            <person name="Lipzen A."/>
            <person name="Pangilinan J."/>
            <person name="Dilworth D."/>
            <person name="Sandor L."/>
            <person name="Poggeler S."/>
            <person name="Barry K."/>
            <person name="Grigoriev I.V."/>
            <person name="Nowrousian M."/>
        </authorList>
    </citation>
    <scope>NUCLEOTIDE SEQUENCE [LARGE SCALE GENOMIC DNA]</scope>
    <source>
        <strain evidence="4 5">CBS 389.68</strain>
    </source>
</reference>
<dbReference type="InParanoid" id="A0A4S2MKD0"/>
<evidence type="ECO:0000256" key="2">
    <source>
        <dbReference type="SAM" id="MobiDB-lite"/>
    </source>
</evidence>
<evidence type="ECO:0000313" key="5">
    <source>
        <dbReference type="Proteomes" id="UP000298138"/>
    </source>
</evidence>
<feature type="compositionally biased region" description="Low complexity" evidence="2">
    <location>
        <begin position="953"/>
        <end position="973"/>
    </location>
</feature>
<organism evidence="4 5">
    <name type="scientific">Ascodesmis nigricans</name>
    <dbReference type="NCBI Taxonomy" id="341454"/>
    <lineage>
        <taxon>Eukaryota</taxon>
        <taxon>Fungi</taxon>
        <taxon>Dikarya</taxon>
        <taxon>Ascomycota</taxon>
        <taxon>Pezizomycotina</taxon>
        <taxon>Pezizomycetes</taxon>
        <taxon>Pezizales</taxon>
        <taxon>Ascodesmidaceae</taxon>
        <taxon>Ascodesmis</taxon>
    </lineage>
</organism>
<evidence type="ECO:0000259" key="3">
    <source>
        <dbReference type="Pfam" id="PF06985"/>
    </source>
</evidence>
<dbReference type="Pfam" id="PF06985">
    <property type="entry name" value="HET"/>
    <property type="match status" value="1"/>
</dbReference>
<feature type="compositionally biased region" description="Polar residues" evidence="2">
    <location>
        <begin position="916"/>
        <end position="940"/>
    </location>
</feature>
<sequence>MGEDWRSRNVFTRTAGNVYEGSGAKTAVAFADSSTANSNLRLLPGAAGAAIDFGRDIAVNKVIDPLAGKAVKSVSSYFMDQKLPAITFYDSETTSYPTKIGWKFQPSPTNGPIPVRMIELDTGNLVNIGTWNRHRDVYCILSHTWRGQEIEYSFFQGVQEKKTKQKKLKKLRDQIYNNPNASEHLKAVADFQLSEYTYLEPKKDGPAHPPPESDVASVIAECDEEINILEAYFKPSSIPELLEDRVLAGLLANAIKTRTAISGESLKIHQWQGSDEFNNIVEFLKNETFITQFRELLEEPLQNENSRPETSSECISEAAQEITNDSNRKSDDSIDVTSSLKGLPIGAVQQLLNDYLDESITSLEGKSRECVITDIESRIRQAIESTDNSEVSYFFGKLKTTLEKRRSAEKIVESLRVGRELFEKHWPRYSDKKKYNRYIWNDTCCINKSIVGEHQESLAMMGEWYSNAEFCVVHVDTTPDETTPWDPLDTWRAFRENNPFNPTPQTFEEIANPKWSTRGWTLQELALSRDVFFLNNIWQTLEPVGCPSFVPSTPPRPGDLNDKCPWCTYPKIWHDETHPRYTEAFITNVLHTKNSELQPLTLPFERHAAIFKGAVAKFSNVPPAEVCRGAARSKLPAYEILSLASERRTTVETDHVYSLMGMAGKVKFPAFHAEGLSKALARLLDEIVINSNDVSVFNWVGAEFGSPIAGRSLYPVSHMAYRKIKSEEARKGEEGFIAAGRTLDTVNDSEEADEESNPKETTPVASKKCDGTDKKKRAEADRKAAILFKNYKLLESIMDGAQLYIKNNNKDVIAMLQASLEAILRQIENKPLDGLNHENVLSIGKIIRTVTDHFHLLKDGLETKQRSSNVPSPLQTDPPQKSASYPISPSPPLPNHPSSPPLARAETPAHTKGKSTKWSIKTPSVSFTKPTLGWMSSETSAPLMPSTPKPRSTTESAASESPPTPSSSVESSTLAKQMKAKSSGVGQLFSSLAGSSSDEKNDVATYLKLAVEDILAKKLTKNVNDKGANRKDVNHRSLETLINEVQKTMETISEKQAFYRDKEVKDKDVDERDDDNPEAALIRMISPNPIIVNSSGLDVVVDIQRVKVSFGSEKKVKKLRNKIADARSPSDLISGKCTLSTGLAVLKVNFSATAAQLAKQLDVCDVINTVHLSPRRTTAAAEAKKSDDEKKMEDTGLFSILPTSLPSLILPTSLPSPFAAPEERAAAEATQAELRKQQQEEARTAEAHRLRASRILRTLRFVQQPDITLLAGEWVLARFSGAPGAKWFLCLFELGLTHEFYGTRIPCSAIDFGRAAPEEDLREYWGDYVRAKKTGLCYLLRTMIDKKKSLMDAEEAKKAFRTKTQEIKVQAEEALAEMATPVSEKEQQPEISVSELNMQENVGMERDVVSEMKEAVVDLGISKLEHWVHKAEARWYEFEEIQRQRLLRDDSLKSANIPEHLHAAVLSLDENTTLPSMYHAARQIHFF</sequence>
<evidence type="ECO:0000313" key="4">
    <source>
        <dbReference type="EMBL" id="TGZ77353.1"/>
    </source>
</evidence>
<feature type="compositionally biased region" description="Pro residues" evidence="2">
    <location>
        <begin position="888"/>
        <end position="900"/>
    </location>
</feature>
<feature type="domain" description="Heterokaryon incompatibility" evidence="3">
    <location>
        <begin position="431"/>
        <end position="524"/>
    </location>
</feature>
<feature type="region of interest" description="Disordered" evidence="2">
    <location>
        <begin position="862"/>
        <end position="978"/>
    </location>
</feature>
<dbReference type="PANTHER" id="PTHR10622:SF10">
    <property type="entry name" value="HET DOMAIN-CONTAINING PROTEIN"/>
    <property type="match status" value="1"/>
</dbReference>
<keyword evidence="5" id="KW-1185">Reference proteome</keyword>
<dbReference type="InterPro" id="IPR010730">
    <property type="entry name" value="HET"/>
</dbReference>
<gene>
    <name evidence="4" type="ORF">EX30DRAFT_344137</name>
</gene>
<name>A0A4S2MKD0_9PEZI</name>
<dbReference type="EMBL" id="ML220154">
    <property type="protein sequence ID" value="TGZ77353.1"/>
    <property type="molecule type" value="Genomic_DNA"/>
</dbReference>
<dbReference type="OrthoDB" id="674604at2759"/>
<feature type="region of interest" description="Disordered" evidence="2">
    <location>
        <begin position="744"/>
        <end position="776"/>
    </location>
</feature>
<feature type="compositionally biased region" description="Polar residues" evidence="2">
    <location>
        <begin position="866"/>
        <end position="881"/>
    </location>
</feature>
<dbReference type="PANTHER" id="PTHR10622">
    <property type="entry name" value="HET DOMAIN-CONTAINING PROTEIN"/>
    <property type="match status" value="1"/>
</dbReference>
<keyword evidence="1" id="KW-0175">Coiled coil</keyword>
<feature type="coiled-coil region" evidence="1">
    <location>
        <begin position="1220"/>
        <end position="1247"/>
    </location>
</feature>
<proteinExistence type="predicted"/>
<dbReference type="Proteomes" id="UP000298138">
    <property type="component" value="Unassembled WGS sequence"/>
</dbReference>
<accession>A0A4S2MKD0</accession>